<keyword evidence="2" id="KW-1185">Reference proteome</keyword>
<sequence length="59" mass="6529">MWLIDRLLAVPASVPVAPAPEALPEAHARRLTLKRPARAGRMAISPWQKVAAPSRRSRH</sequence>
<protein>
    <submittedName>
        <fullName evidence="1">Uncharacterized protein</fullName>
    </submittedName>
</protein>
<dbReference type="EMBL" id="LDJK01000005">
    <property type="protein sequence ID" value="KRG77063.1"/>
    <property type="molecule type" value="Genomic_DNA"/>
</dbReference>
<name>A0A0R0DFR2_9GAMM</name>
<organism evidence="1 2">
    <name type="scientific">Stenotrophomonas chelatiphaga</name>
    <dbReference type="NCBI Taxonomy" id="517011"/>
    <lineage>
        <taxon>Bacteria</taxon>
        <taxon>Pseudomonadati</taxon>
        <taxon>Pseudomonadota</taxon>
        <taxon>Gammaproteobacteria</taxon>
        <taxon>Lysobacterales</taxon>
        <taxon>Lysobacteraceae</taxon>
        <taxon>Stenotrophomonas</taxon>
    </lineage>
</organism>
<dbReference type="RefSeq" id="WP_152983345.1">
    <property type="nucleotide sequence ID" value="NZ_LDJK01000005.1"/>
</dbReference>
<proteinExistence type="predicted"/>
<evidence type="ECO:0000313" key="2">
    <source>
        <dbReference type="Proteomes" id="UP000051386"/>
    </source>
</evidence>
<evidence type="ECO:0000313" key="1">
    <source>
        <dbReference type="EMBL" id="KRG77063.1"/>
    </source>
</evidence>
<accession>A0A0R0DFR2</accession>
<reference evidence="1 2" key="1">
    <citation type="submission" date="2015-05" db="EMBL/GenBank/DDBJ databases">
        <title>Genome sequencing and analysis of members of genus Stenotrophomonas.</title>
        <authorList>
            <person name="Patil P.P."/>
            <person name="Midha S."/>
            <person name="Patil P.B."/>
        </authorList>
    </citation>
    <scope>NUCLEOTIDE SEQUENCE [LARGE SCALE GENOMIC DNA]</scope>
    <source>
        <strain evidence="1 2">DSM 21508</strain>
    </source>
</reference>
<comment type="caution">
    <text evidence="1">The sequence shown here is derived from an EMBL/GenBank/DDBJ whole genome shotgun (WGS) entry which is preliminary data.</text>
</comment>
<dbReference type="Proteomes" id="UP000051386">
    <property type="component" value="Unassembled WGS sequence"/>
</dbReference>
<gene>
    <name evidence="1" type="ORF">ABB28_01415</name>
</gene>
<dbReference type="AlphaFoldDB" id="A0A0R0DFR2"/>